<evidence type="ECO:0000313" key="4">
    <source>
        <dbReference type="Proteomes" id="UP000580856"/>
    </source>
</evidence>
<feature type="transmembrane region" description="Helical" evidence="2">
    <location>
        <begin position="178"/>
        <end position="202"/>
    </location>
</feature>
<keyword evidence="1" id="KW-0175">Coiled coil</keyword>
<feature type="transmembrane region" description="Helical" evidence="2">
    <location>
        <begin position="250"/>
        <end position="273"/>
    </location>
</feature>
<organism evidence="3 4">
    <name type="scientific">Desulfobaculum xiamenense</name>
    <dbReference type="NCBI Taxonomy" id="995050"/>
    <lineage>
        <taxon>Bacteria</taxon>
        <taxon>Pseudomonadati</taxon>
        <taxon>Thermodesulfobacteriota</taxon>
        <taxon>Desulfovibrionia</taxon>
        <taxon>Desulfovibrionales</taxon>
        <taxon>Desulfovibrionaceae</taxon>
        <taxon>Desulfobaculum</taxon>
    </lineage>
</organism>
<keyword evidence="3" id="KW-0482">Metalloprotease</keyword>
<keyword evidence="2" id="KW-0812">Transmembrane</keyword>
<proteinExistence type="predicted"/>
<feature type="coiled-coil region" evidence="1">
    <location>
        <begin position="494"/>
        <end position="523"/>
    </location>
</feature>
<dbReference type="PANTHER" id="PTHR13325">
    <property type="entry name" value="PROTEASE M50 MEMBRANE-BOUND TRANSCRIPTION FACTOR SITE 2 PROTEASE"/>
    <property type="match status" value="1"/>
</dbReference>
<reference evidence="3 4" key="1">
    <citation type="submission" date="2020-03" db="EMBL/GenBank/DDBJ databases">
        <title>Genomic Encyclopedia of Type Strains, Phase IV (KMG-IV): sequencing the most valuable type-strain genomes for metagenomic binning, comparative biology and taxonomic classification.</title>
        <authorList>
            <person name="Goeker M."/>
        </authorList>
    </citation>
    <scope>NUCLEOTIDE SEQUENCE [LARGE SCALE GENOMIC DNA]</scope>
    <source>
        <strain evidence="3 4">DSM 24233</strain>
    </source>
</reference>
<dbReference type="InterPro" id="IPR001193">
    <property type="entry name" value="MBTPS2"/>
</dbReference>
<feature type="transmembrane region" description="Helical" evidence="2">
    <location>
        <begin position="356"/>
        <end position="375"/>
    </location>
</feature>
<feature type="transmembrane region" description="Helical" evidence="2">
    <location>
        <begin position="222"/>
        <end position="243"/>
    </location>
</feature>
<keyword evidence="3" id="KW-0645">Protease</keyword>
<accession>A0A846QHD7</accession>
<keyword evidence="2" id="KW-1133">Transmembrane helix</keyword>
<dbReference type="GO" id="GO:0016020">
    <property type="term" value="C:membrane"/>
    <property type="evidence" value="ECO:0007669"/>
    <property type="project" value="InterPro"/>
</dbReference>
<name>A0A846QHD7_9BACT</name>
<feature type="transmembrane region" description="Helical" evidence="2">
    <location>
        <begin position="427"/>
        <end position="444"/>
    </location>
</feature>
<dbReference type="GO" id="GO:0005737">
    <property type="term" value="C:cytoplasm"/>
    <property type="evidence" value="ECO:0007669"/>
    <property type="project" value="TreeGrafter"/>
</dbReference>
<dbReference type="PANTHER" id="PTHR13325:SF3">
    <property type="entry name" value="MEMBRANE-BOUND TRANSCRIPTION FACTOR SITE-2 PROTEASE"/>
    <property type="match status" value="1"/>
</dbReference>
<feature type="transmembrane region" description="Helical" evidence="2">
    <location>
        <begin position="279"/>
        <end position="300"/>
    </location>
</feature>
<keyword evidence="4" id="KW-1185">Reference proteome</keyword>
<evidence type="ECO:0000256" key="2">
    <source>
        <dbReference type="SAM" id="Phobius"/>
    </source>
</evidence>
<protein>
    <submittedName>
        <fullName evidence="3">Putative peptide zinc metalloprotease protein</fullName>
    </submittedName>
</protein>
<dbReference type="GO" id="GO:0031293">
    <property type="term" value="P:membrane protein intracellular domain proteolysis"/>
    <property type="evidence" value="ECO:0007669"/>
    <property type="project" value="TreeGrafter"/>
</dbReference>
<keyword evidence="2" id="KW-0472">Membrane</keyword>
<dbReference type="GO" id="GO:0004222">
    <property type="term" value="F:metalloendopeptidase activity"/>
    <property type="evidence" value="ECO:0007669"/>
    <property type="project" value="InterPro"/>
</dbReference>
<dbReference type="EMBL" id="JAATJA010000001">
    <property type="protein sequence ID" value="NJB66530.1"/>
    <property type="molecule type" value="Genomic_DNA"/>
</dbReference>
<feature type="transmembrane region" description="Helical" evidence="2">
    <location>
        <begin position="143"/>
        <end position="166"/>
    </location>
</feature>
<sequence length="692" mass="78232">MADIIPQPLRDDLKIRRQVLSNETWYVVKEPERQQYFRFDPGQYGMLELFDGHSSLSRLVSAFNAKSEEYEYDRDSAVALYNSAREYRLLRRTREEENAALVERLRETHKQRFLQRQGSLLFMRFHVYDPDALFDRIIDRIRFMWSPAVVHVCVGLMLLALVLVFVEHRRFASDFLEVSSYVFGSLTGLLTAWPLILVVIALHEFAHGLTCKNFGGEVHDMGFLLLVLINPCMYCNVNDAWLFENKRHKMYVVFAGVYFELLLGSLAVFVWFFTDVGALVGRLAFVVITVCISATVLFNLNPLMKLDGYYLLSDYMELPNLRQNSLSMLSWGLKRHLLRMPVDAPMEPSPRETRIFITYGAGMCLYLGTVFGKILSMGYGFARSKGFVAVLIFYWLVFRLFSKLLGSWPGTLKALVVRSFWKGGRRRFTVGALAVLAVILAVWSPRMRVYAPCEVGAQMIVVHAPESGFVTSVAYGQDRLPRCAPGDVLLALSSPDLELERRQLEARREAQELERRMAGLSGQGGALRRLAAREMALVAEARLLDARTSALAVRLPQGRWIVDGPPPRSLFGRHYAKGETVLSLIPRESRVADVIIDQTDLSYVAVGQEVRVLLPSGPVGTIAGVVQSIAEVGQKDGVTRRFDVRVHVPLAADGPEPPPGIGGMAVIMGEPRPLWQHVLRPLKRMTRYDLWL</sequence>
<dbReference type="RefSeq" id="WP_167939661.1">
    <property type="nucleotide sequence ID" value="NZ_JAATJA010000001.1"/>
</dbReference>
<dbReference type="Gene3D" id="2.40.30.170">
    <property type="match status" value="1"/>
</dbReference>
<evidence type="ECO:0000313" key="3">
    <source>
        <dbReference type="EMBL" id="NJB66530.1"/>
    </source>
</evidence>
<keyword evidence="3" id="KW-0378">Hydrolase</keyword>
<gene>
    <name evidence="3" type="ORF">GGQ74_000170</name>
</gene>
<dbReference type="AlphaFoldDB" id="A0A846QHD7"/>
<evidence type="ECO:0000256" key="1">
    <source>
        <dbReference type="SAM" id="Coils"/>
    </source>
</evidence>
<feature type="transmembrane region" description="Helical" evidence="2">
    <location>
        <begin position="387"/>
        <end position="406"/>
    </location>
</feature>
<dbReference type="Proteomes" id="UP000580856">
    <property type="component" value="Unassembled WGS sequence"/>
</dbReference>
<comment type="caution">
    <text evidence="3">The sequence shown here is derived from an EMBL/GenBank/DDBJ whole genome shotgun (WGS) entry which is preliminary data.</text>
</comment>